<sequence length="210" mass="22709">MSEAKTHDKEASSALSERNNFFSVICGLVGLSSRSSASAASLVDTSALSSRSLIDLAERTSLVCSTVTRWCDFSSGWPLMGKMSLVGLKPLLAYLWPSTAGLGHPKHGFFGLLLTWWIWRYSITWILTRAILYIWLLLLLYFARCGVETQSLKTKYIILIIGAGVIGSTVVNSSVLLGSLGWVVGCGALARIYVASSRIPSCGKAEAPQL</sequence>
<keyword evidence="1" id="KW-1133">Transmembrane helix</keyword>
<protein>
    <submittedName>
        <fullName evidence="2">Uncharacterized protein</fullName>
    </submittedName>
</protein>
<keyword evidence="1" id="KW-0812">Transmembrane</keyword>
<feature type="transmembrane region" description="Helical" evidence="1">
    <location>
        <begin position="118"/>
        <end position="142"/>
    </location>
</feature>
<dbReference type="EMBL" id="FMJY01000013">
    <property type="protein sequence ID" value="SCO92746.1"/>
    <property type="molecule type" value="Genomic_DNA"/>
</dbReference>
<dbReference type="OrthoDB" id="5064872at2759"/>
<organism evidence="2 3">
    <name type="scientific">Fusarium oxysporum</name>
    <name type="common">Fusarium vascular wilt</name>
    <dbReference type="NCBI Taxonomy" id="5507"/>
    <lineage>
        <taxon>Eukaryota</taxon>
        <taxon>Fungi</taxon>
        <taxon>Dikarya</taxon>
        <taxon>Ascomycota</taxon>
        <taxon>Pezizomycotina</taxon>
        <taxon>Sordariomycetes</taxon>
        <taxon>Hypocreomycetidae</taxon>
        <taxon>Hypocreales</taxon>
        <taxon>Nectriaceae</taxon>
        <taxon>Fusarium</taxon>
        <taxon>Fusarium oxysporum species complex</taxon>
    </lineage>
</organism>
<feature type="transmembrane region" description="Helical" evidence="1">
    <location>
        <begin position="154"/>
        <end position="171"/>
    </location>
</feature>
<evidence type="ECO:0000256" key="1">
    <source>
        <dbReference type="SAM" id="Phobius"/>
    </source>
</evidence>
<dbReference type="Proteomes" id="UP000219369">
    <property type="component" value="Unassembled WGS sequence"/>
</dbReference>
<name>A0A2H3UBX8_FUSOX</name>
<evidence type="ECO:0000313" key="2">
    <source>
        <dbReference type="EMBL" id="SCO92746.1"/>
    </source>
</evidence>
<proteinExistence type="predicted"/>
<gene>
    <name evidence="2" type="ORF">FRV6_16874</name>
</gene>
<keyword evidence="1" id="KW-0472">Membrane</keyword>
<reference evidence="3" key="1">
    <citation type="submission" date="2016-09" db="EMBL/GenBank/DDBJ databases">
        <authorList>
            <person name="Guldener U."/>
        </authorList>
    </citation>
    <scope>NUCLEOTIDE SEQUENCE [LARGE SCALE GENOMIC DNA]</scope>
    <source>
        <strain evidence="3">V64-1</strain>
    </source>
</reference>
<accession>A0A2H3UBX8</accession>
<dbReference type="AlphaFoldDB" id="A0A2H3UBX8"/>
<evidence type="ECO:0000313" key="3">
    <source>
        <dbReference type="Proteomes" id="UP000219369"/>
    </source>
</evidence>